<reference evidence="3" key="2">
    <citation type="submission" date="2017-12" db="EMBL/GenBank/DDBJ databases">
        <title>Genome sequence of the Bar-tailed Godwit (Limosa lapponica baueri).</title>
        <authorList>
            <person name="Lima N.C.B."/>
            <person name="Parody-Merino A.M."/>
            <person name="Battley P.F."/>
            <person name="Fidler A.E."/>
            <person name="Prosdocimi F."/>
        </authorList>
    </citation>
    <scope>NUCLEOTIDE SEQUENCE [LARGE SCALE GENOMIC DNA]</scope>
</reference>
<dbReference type="GO" id="GO:0003964">
    <property type="term" value="F:RNA-directed DNA polymerase activity"/>
    <property type="evidence" value="ECO:0007669"/>
    <property type="project" value="UniProtKB-KW"/>
</dbReference>
<dbReference type="Proteomes" id="UP000233556">
    <property type="component" value="Unassembled WGS sequence"/>
</dbReference>
<evidence type="ECO:0000256" key="1">
    <source>
        <dbReference type="SAM" id="MobiDB-lite"/>
    </source>
</evidence>
<feature type="region of interest" description="Disordered" evidence="1">
    <location>
        <begin position="126"/>
        <end position="153"/>
    </location>
</feature>
<organism evidence="2 3">
    <name type="scientific">Limosa lapponica baueri</name>
    <dbReference type="NCBI Taxonomy" id="1758121"/>
    <lineage>
        <taxon>Eukaryota</taxon>
        <taxon>Metazoa</taxon>
        <taxon>Chordata</taxon>
        <taxon>Craniata</taxon>
        <taxon>Vertebrata</taxon>
        <taxon>Euteleostomi</taxon>
        <taxon>Archelosauria</taxon>
        <taxon>Archosauria</taxon>
        <taxon>Dinosauria</taxon>
        <taxon>Saurischia</taxon>
        <taxon>Theropoda</taxon>
        <taxon>Coelurosauria</taxon>
        <taxon>Aves</taxon>
        <taxon>Neognathae</taxon>
        <taxon>Neoaves</taxon>
        <taxon>Charadriiformes</taxon>
        <taxon>Scolopacidae</taxon>
        <taxon>Limosa</taxon>
    </lineage>
</organism>
<keyword evidence="2" id="KW-0808">Transferase</keyword>
<name>A0A2I0T1M1_LIMLA</name>
<evidence type="ECO:0000313" key="3">
    <source>
        <dbReference type="Proteomes" id="UP000233556"/>
    </source>
</evidence>
<reference evidence="3" key="1">
    <citation type="submission" date="2017-11" db="EMBL/GenBank/DDBJ databases">
        <authorList>
            <person name="Lima N.C."/>
            <person name="Parody-Merino A.M."/>
            <person name="Battley P.F."/>
            <person name="Fidler A.E."/>
            <person name="Prosdocimi F."/>
        </authorList>
    </citation>
    <scope>NUCLEOTIDE SEQUENCE [LARGE SCALE GENOMIC DNA]</scope>
</reference>
<keyword evidence="2" id="KW-0695">RNA-directed DNA polymerase</keyword>
<gene>
    <name evidence="2" type="ORF">llap_21996</name>
</gene>
<dbReference type="EMBL" id="KZ525057">
    <property type="protein sequence ID" value="PKU27700.1"/>
    <property type="molecule type" value="Genomic_DNA"/>
</dbReference>
<keyword evidence="2" id="KW-0548">Nucleotidyltransferase</keyword>
<protein>
    <submittedName>
        <fullName evidence="2">Rna-directed dna polymerase from mobile element jockey-like</fullName>
    </submittedName>
</protein>
<accession>A0A2I0T1M1</accession>
<dbReference type="OrthoDB" id="3230070at2759"/>
<dbReference type="PANTHER" id="PTHR33332">
    <property type="entry name" value="REVERSE TRANSCRIPTASE DOMAIN-CONTAINING PROTEIN"/>
    <property type="match status" value="1"/>
</dbReference>
<evidence type="ECO:0000313" key="2">
    <source>
        <dbReference type="EMBL" id="PKU27700.1"/>
    </source>
</evidence>
<dbReference type="AlphaFoldDB" id="A0A2I0T1M1"/>
<sequence>MSTWRSMKSSVPQGSILGPGLFIIFFSNINSGIDCILSKFVDNTKLSGVVDRLERWDVIQRDLDRLEKWAHVNFMRFSKAKCKVLHMSQGKPQYQCRLGDEGIQSSPAEKDLEVLVDEKLDMSQQWASSPENQPYPGLHQKKHGQKTEGSNSAPLLFLW</sequence>
<keyword evidence="3" id="KW-1185">Reference proteome</keyword>
<proteinExistence type="predicted"/>